<feature type="domain" description="C2H2-type" evidence="3">
    <location>
        <begin position="203"/>
        <end position="232"/>
    </location>
</feature>
<feature type="compositionally biased region" description="Acidic residues" evidence="2">
    <location>
        <begin position="230"/>
        <end position="276"/>
    </location>
</feature>
<dbReference type="PROSITE" id="PS50157">
    <property type="entry name" value="ZINC_FINGER_C2H2_2"/>
    <property type="match status" value="1"/>
</dbReference>
<protein>
    <recommendedName>
        <fullName evidence="3">C2H2-type domain-containing protein</fullName>
    </recommendedName>
</protein>
<keyword evidence="1" id="KW-0479">Metal-binding</keyword>
<evidence type="ECO:0000256" key="1">
    <source>
        <dbReference type="PROSITE-ProRule" id="PRU00042"/>
    </source>
</evidence>
<dbReference type="InterPro" id="IPR013087">
    <property type="entry name" value="Znf_C2H2_type"/>
</dbReference>
<dbReference type="SUPFAM" id="SSF57667">
    <property type="entry name" value="beta-beta-alpha zinc fingers"/>
    <property type="match status" value="1"/>
</dbReference>
<dbReference type="InterPro" id="IPR036236">
    <property type="entry name" value="Znf_C2H2_sf"/>
</dbReference>
<proteinExistence type="predicted"/>
<dbReference type="OrthoDB" id="6910977at2759"/>
<dbReference type="Gene3D" id="3.30.160.60">
    <property type="entry name" value="Classic Zinc Finger"/>
    <property type="match status" value="1"/>
</dbReference>
<dbReference type="Pfam" id="PF13912">
    <property type="entry name" value="zf-C2H2_6"/>
    <property type="match status" value="1"/>
</dbReference>
<reference evidence="4 5" key="1">
    <citation type="journal article" date="2019" name="PLoS Biol.">
        <title>Sex chromosomes control vertical transmission of feminizing Wolbachia symbionts in an isopod.</title>
        <authorList>
            <person name="Becking T."/>
            <person name="Chebbi M.A."/>
            <person name="Giraud I."/>
            <person name="Moumen B."/>
            <person name="Laverre T."/>
            <person name="Caubet Y."/>
            <person name="Peccoud J."/>
            <person name="Gilbert C."/>
            <person name="Cordaux R."/>
        </authorList>
    </citation>
    <scope>NUCLEOTIDE SEQUENCE [LARGE SCALE GENOMIC DNA]</scope>
    <source>
        <strain evidence="4">ANa2</strain>
        <tissue evidence="4">Whole body excluding digestive tract and cuticle</tissue>
    </source>
</reference>
<accession>A0A5N5SZB6</accession>
<dbReference type="Proteomes" id="UP000326759">
    <property type="component" value="Unassembled WGS sequence"/>
</dbReference>
<gene>
    <name evidence="4" type="ORF">Anas_02775</name>
</gene>
<evidence type="ECO:0000259" key="3">
    <source>
        <dbReference type="PROSITE" id="PS50157"/>
    </source>
</evidence>
<sequence>MLFYNIRDNLPGCGPHKSGGYNRLTLRDDDQNGNVYSGDVISSTIGHPEIESDLPIGHSYLFQGNQANHNQDMENGTSHCLASLKIKDDDHNEEKATRNLILRSTTFPSPTSFKMDQIHSSSTTATSVSTPTATSPVSPEDIEITSFITSDYNDDLTSYSTCTSEPDIDDSDADDEDLTCNVCDRSYPTMQQLVSHQMRRRHYGCSICEDIFPTYMALEYHKRIYSHLSEDEDYYDEEEEEEEEEEDEEEEDEEERGEYEEGEDFSEDEEEDDKLI</sequence>
<name>A0A5N5SZB6_9CRUS</name>
<organism evidence="4 5">
    <name type="scientific">Armadillidium nasatum</name>
    <dbReference type="NCBI Taxonomy" id="96803"/>
    <lineage>
        <taxon>Eukaryota</taxon>
        <taxon>Metazoa</taxon>
        <taxon>Ecdysozoa</taxon>
        <taxon>Arthropoda</taxon>
        <taxon>Crustacea</taxon>
        <taxon>Multicrustacea</taxon>
        <taxon>Malacostraca</taxon>
        <taxon>Eumalacostraca</taxon>
        <taxon>Peracarida</taxon>
        <taxon>Isopoda</taxon>
        <taxon>Oniscidea</taxon>
        <taxon>Crinocheta</taxon>
        <taxon>Armadillidiidae</taxon>
        <taxon>Armadillidium</taxon>
    </lineage>
</organism>
<dbReference type="PROSITE" id="PS00028">
    <property type="entry name" value="ZINC_FINGER_C2H2_1"/>
    <property type="match status" value="1"/>
</dbReference>
<evidence type="ECO:0000313" key="4">
    <source>
        <dbReference type="EMBL" id="KAB7499564.1"/>
    </source>
</evidence>
<dbReference type="AlphaFoldDB" id="A0A5N5SZB6"/>
<dbReference type="SMART" id="SM00355">
    <property type="entry name" value="ZnF_C2H2"/>
    <property type="match status" value="2"/>
</dbReference>
<dbReference type="EMBL" id="SEYY01017867">
    <property type="protein sequence ID" value="KAB7499564.1"/>
    <property type="molecule type" value="Genomic_DNA"/>
</dbReference>
<evidence type="ECO:0000313" key="5">
    <source>
        <dbReference type="Proteomes" id="UP000326759"/>
    </source>
</evidence>
<keyword evidence="5" id="KW-1185">Reference proteome</keyword>
<comment type="caution">
    <text evidence="4">The sequence shown here is derived from an EMBL/GenBank/DDBJ whole genome shotgun (WGS) entry which is preliminary data.</text>
</comment>
<keyword evidence="1" id="KW-0863">Zinc-finger</keyword>
<dbReference type="GO" id="GO:0008270">
    <property type="term" value="F:zinc ion binding"/>
    <property type="evidence" value="ECO:0007669"/>
    <property type="project" value="UniProtKB-KW"/>
</dbReference>
<keyword evidence="1" id="KW-0862">Zinc</keyword>
<feature type="region of interest" description="Disordered" evidence="2">
    <location>
        <begin position="229"/>
        <end position="276"/>
    </location>
</feature>
<evidence type="ECO:0000256" key="2">
    <source>
        <dbReference type="SAM" id="MobiDB-lite"/>
    </source>
</evidence>